<dbReference type="Proteomes" id="UP001056855">
    <property type="component" value="Chromosome"/>
</dbReference>
<dbReference type="EMBL" id="CP100355">
    <property type="protein sequence ID" value="UTF54827.1"/>
    <property type="molecule type" value="Genomic_DNA"/>
</dbReference>
<keyword evidence="6" id="KW-0812">Transmembrane</keyword>
<dbReference type="CDD" id="cd14014">
    <property type="entry name" value="STKc_PknB_like"/>
    <property type="match status" value="1"/>
</dbReference>
<evidence type="ECO:0000256" key="5">
    <source>
        <dbReference type="SAM" id="MobiDB-lite"/>
    </source>
</evidence>
<keyword evidence="4" id="KW-0067">ATP-binding</keyword>
<dbReference type="Gene3D" id="3.30.200.20">
    <property type="entry name" value="Phosphorylase Kinase, domain 1"/>
    <property type="match status" value="1"/>
</dbReference>
<evidence type="ECO:0000259" key="7">
    <source>
        <dbReference type="PROSITE" id="PS50011"/>
    </source>
</evidence>
<name>A0A9E7NAQ6_9EURY</name>
<evidence type="ECO:0000256" key="6">
    <source>
        <dbReference type="SAM" id="Phobius"/>
    </source>
</evidence>
<dbReference type="InterPro" id="IPR008271">
    <property type="entry name" value="Ser/Thr_kinase_AS"/>
</dbReference>
<keyword evidence="8" id="KW-0723">Serine/threonine-protein kinase</keyword>
<dbReference type="PROSITE" id="PS00107">
    <property type="entry name" value="PROTEIN_KINASE_ATP"/>
    <property type="match status" value="1"/>
</dbReference>
<dbReference type="GeneID" id="73289592"/>
<feature type="transmembrane region" description="Helical" evidence="6">
    <location>
        <begin position="439"/>
        <end position="457"/>
    </location>
</feature>
<evidence type="ECO:0000256" key="4">
    <source>
        <dbReference type="ARBA" id="ARBA00022840"/>
    </source>
</evidence>
<evidence type="ECO:0000256" key="1">
    <source>
        <dbReference type="ARBA" id="ARBA00022679"/>
    </source>
</evidence>
<reference evidence="8" key="1">
    <citation type="submission" date="2022-06" db="EMBL/GenBank/DDBJ databases">
        <title>Diverse halophilic archaea isolated from saline environments.</title>
        <authorList>
            <person name="Cui H.-L."/>
        </authorList>
    </citation>
    <scope>NUCLEOTIDE SEQUENCE</scope>
    <source>
        <strain evidence="8">WLHS1</strain>
    </source>
</reference>
<feature type="compositionally biased region" description="Polar residues" evidence="5">
    <location>
        <begin position="328"/>
        <end position="371"/>
    </location>
</feature>
<dbReference type="GO" id="GO:0004674">
    <property type="term" value="F:protein serine/threonine kinase activity"/>
    <property type="evidence" value="ECO:0007669"/>
    <property type="project" value="UniProtKB-KW"/>
</dbReference>
<proteinExistence type="predicted"/>
<sequence>MSTGTEVDYRPQTLVSSPTRIDADLEDFEELEPIGSGGNADVTKVAYHGAGPDTLALKQPRMQGTLEMSALEQFLEEAQTWAKLDDHDHIVGVVDWGSESLPWIALEYMDGGSLYERLGDLDPPEGLWVGLCVARAVWHAHRRGIAHLDIKPENVLFATTAEGTWDVPKVTDWGLAKMLLEHSKSVEGLSPQFAAPEQFDSETYGPPDDITDVYAIGAVVYASLVGEPPFTGGAAAVMRNVLYEQPPTPSDHVDDLPQGTDAVLKKALAKKKADRYESVLDLRRDLEILLERALSEETDATTIAESGDSSAAASASTSAQSNQTSSAEPTESPASHLNSGTNHAQSGAQSQTHHSVPQSPDPGSQQARRVNTETAEEIPDYHYYMVGSLIGGLILGGAVGSDIGALITFAGFVVSIYYFNADLKAIKQSPVTEWDPRRWAYFAGVFVYGLSVPLYLYRRYKHV</sequence>
<keyword evidence="9" id="KW-1185">Reference proteome</keyword>
<dbReference type="KEGG" id="sawl:NGM29_06060"/>
<evidence type="ECO:0000313" key="9">
    <source>
        <dbReference type="Proteomes" id="UP001056855"/>
    </source>
</evidence>
<feature type="compositionally biased region" description="Low complexity" evidence="5">
    <location>
        <begin position="309"/>
        <end position="327"/>
    </location>
</feature>
<keyword evidence="3 8" id="KW-0418">Kinase</keyword>
<organism evidence="8 9">
    <name type="scientific">Natronosalvus rutilus</name>
    <dbReference type="NCBI Taxonomy" id="2953753"/>
    <lineage>
        <taxon>Archaea</taxon>
        <taxon>Methanobacteriati</taxon>
        <taxon>Methanobacteriota</taxon>
        <taxon>Stenosarchaea group</taxon>
        <taxon>Halobacteria</taxon>
        <taxon>Halobacteriales</taxon>
        <taxon>Natrialbaceae</taxon>
        <taxon>Natronosalvus</taxon>
    </lineage>
</organism>
<dbReference type="GO" id="GO:0005524">
    <property type="term" value="F:ATP binding"/>
    <property type="evidence" value="ECO:0007669"/>
    <property type="project" value="UniProtKB-KW"/>
</dbReference>
<dbReference type="PROSITE" id="PS50011">
    <property type="entry name" value="PROTEIN_KINASE_DOM"/>
    <property type="match status" value="1"/>
</dbReference>
<evidence type="ECO:0000256" key="3">
    <source>
        <dbReference type="ARBA" id="ARBA00022777"/>
    </source>
</evidence>
<keyword evidence="6" id="KW-1133">Transmembrane helix</keyword>
<dbReference type="PANTHER" id="PTHR43289:SF6">
    <property type="entry name" value="SERINE_THREONINE-PROTEIN KINASE NEKL-3"/>
    <property type="match status" value="1"/>
</dbReference>
<dbReference type="Gene3D" id="1.10.510.10">
    <property type="entry name" value="Transferase(Phosphotransferase) domain 1"/>
    <property type="match status" value="1"/>
</dbReference>
<keyword evidence="2" id="KW-0547">Nucleotide-binding</keyword>
<evidence type="ECO:0000313" key="8">
    <source>
        <dbReference type="EMBL" id="UTF54827.1"/>
    </source>
</evidence>
<evidence type="ECO:0000256" key="2">
    <source>
        <dbReference type="ARBA" id="ARBA00022741"/>
    </source>
</evidence>
<protein>
    <submittedName>
        <fullName evidence="8">Serine/threonine protein kinase</fullName>
    </submittedName>
</protein>
<dbReference type="SUPFAM" id="SSF56112">
    <property type="entry name" value="Protein kinase-like (PK-like)"/>
    <property type="match status" value="1"/>
</dbReference>
<dbReference type="InterPro" id="IPR000719">
    <property type="entry name" value="Prot_kinase_dom"/>
</dbReference>
<keyword evidence="1" id="KW-0808">Transferase</keyword>
<gene>
    <name evidence="8" type="ORF">NGM29_06060</name>
</gene>
<keyword evidence="6" id="KW-0472">Membrane</keyword>
<dbReference type="PANTHER" id="PTHR43289">
    <property type="entry name" value="MITOGEN-ACTIVATED PROTEIN KINASE KINASE KINASE 20-RELATED"/>
    <property type="match status" value="1"/>
</dbReference>
<dbReference type="InterPro" id="IPR017441">
    <property type="entry name" value="Protein_kinase_ATP_BS"/>
</dbReference>
<feature type="transmembrane region" description="Helical" evidence="6">
    <location>
        <begin position="403"/>
        <end position="419"/>
    </location>
</feature>
<dbReference type="RefSeq" id="WP_254159541.1">
    <property type="nucleotide sequence ID" value="NZ_CP100355.1"/>
</dbReference>
<accession>A0A9E7NAQ6</accession>
<dbReference type="Pfam" id="PF00069">
    <property type="entry name" value="Pkinase"/>
    <property type="match status" value="1"/>
</dbReference>
<dbReference type="PROSITE" id="PS00108">
    <property type="entry name" value="PROTEIN_KINASE_ST"/>
    <property type="match status" value="1"/>
</dbReference>
<feature type="domain" description="Protein kinase" evidence="7">
    <location>
        <begin position="28"/>
        <end position="290"/>
    </location>
</feature>
<dbReference type="AlphaFoldDB" id="A0A9E7NAQ6"/>
<dbReference type="SMART" id="SM00220">
    <property type="entry name" value="S_TKc"/>
    <property type="match status" value="1"/>
</dbReference>
<feature type="region of interest" description="Disordered" evidence="5">
    <location>
        <begin position="299"/>
        <end position="371"/>
    </location>
</feature>
<dbReference type="InterPro" id="IPR011009">
    <property type="entry name" value="Kinase-like_dom_sf"/>
</dbReference>